<dbReference type="Proteomes" id="UP001500393">
    <property type="component" value="Unassembled WGS sequence"/>
</dbReference>
<comment type="similarity">
    <text evidence="2 3">Belongs to the cytochrome P450 family.</text>
</comment>
<feature type="region of interest" description="Disordered" evidence="4">
    <location>
        <begin position="1"/>
        <end position="22"/>
    </location>
</feature>
<keyword evidence="6" id="KW-1185">Reference proteome</keyword>
<accession>A0ABN2DWF5</accession>
<dbReference type="RefSeq" id="WP_344217449.1">
    <property type="nucleotide sequence ID" value="NZ_BAAAOS010000033.1"/>
</dbReference>
<evidence type="ECO:0000256" key="1">
    <source>
        <dbReference type="ARBA" id="ARBA00001971"/>
    </source>
</evidence>
<dbReference type="InterPro" id="IPR036396">
    <property type="entry name" value="Cyt_P450_sf"/>
</dbReference>
<keyword evidence="3" id="KW-0408">Iron</keyword>
<organism evidence="5 6">
    <name type="scientific">Kribbella sancticallisti</name>
    <dbReference type="NCBI Taxonomy" id="460087"/>
    <lineage>
        <taxon>Bacteria</taxon>
        <taxon>Bacillati</taxon>
        <taxon>Actinomycetota</taxon>
        <taxon>Actinomycetes</taxon>
        <taxon>Propionibacteriales</taxon>
        <taxon>Kribbellaceae</taxon>
        <taxon>Kribbella</taxon>
    </lineage>
</organism>
<evidence type="ECO:0000256" key="4">
    <source>
        <dbReference type="SAM" id="MobiDB-lite"/>
    </source>
</evidence>
<evidence type="ECO:0000256" key="2">
    <source>
        <dbReference type="ARBA" id="ARBA00010617"/>
    </source>
</evidence>
<evidence type="ECO:0000313" key="5">
    <source>
        <dbReference type="EMBL" id="GAA1588513.1"/>
    </source>
</evidence>
<keyword evidence="3" id="KW-0479">Metal-binding</keyword>
<dbReference type="InterPro" id="IPR017972">
    <property type="entry name" value="Cyt_P450_CS"/>
</dbReference>
<dbReference type="Gene3D" id="1.10.630.10">
    <property type="entry name" value="Cytochrome P450"/>
    <property type="match status" value="1"/>
</dbReference>
<dbReference type="CDD" id="cd11053">
    <property type="entry name" value="CYP110-like"/>
    <property type="match status" value="1"/>
</dbReference>
<dbReference type="InterPro" id="IPR001128">
    <property type="entry name" value="Cyt_P450"/>
</dbReference>
<keyword evidence="3" id="KW-0349">Heme</keyword>
<comment type="caution">
    <text evidence="5">The sequence shown here is derived from an EMBL/GenBank/DDBJ whole genome shotgun (WGS) entry which is preliminary data.</text>
</comment>
<name>A0ABN2DWF5_9ACTN</name>
<evidence type="ECO:0000256" key="3">
    <source>
        <dbReference type="RuleBase" id="RU000461"/>
    </source>
</evidence>
<protein>
    <submittedName>
        <fullName evidence="5">Cytochrome P450</fullName>
    </submittedName>
</protein>
<sequence length="444" mass="49546">MTPPTPLLGAGTLDRKTARTLPPGPRLPTLVQTVLFASHRKTFFPRLRERYGDVFTIRLVPSRRVVVVLSRPDHIREVFGTPPAIVHAGEGNAVLAPILGHHSLLLIDDDDHVRMRRQLMPAFNGQALRGYAGMIAQLARQEVGAWPVGQPFRLHERMRTLTLEVILQVVFGVTDSDRLAQLRPLVDRVVSVRPIIMLGGFYPRLLRLPPWRTYLEINRRLDAILYDEIAARRSQPNLAERNDVLSKLLAAGTWSDVELRDQLITLLLAGHETTATALAWAFHELARKPDQLRAGQQAADEGDDAYLEAMAKESMRLHPVVYQVGRRLTDTVELAGYRLPRGTTLMAAIGLVHGDEEHFPDVNEFRPERFLGDNPPAPGTWIPFGGGARRCIGAGFSLLEATEILRAALTQYDVRAVRPEPETAKPRNVTLVPSRGCELIATKR</sequence>
<dbReference type="PROSITE" id="PS00086">
    <property type="entry name" value="CYTOCHROME_P450"/>
    <property type="match status" value="1"/>
</dbReference>
<keyword evidence="3" id="KW-0503">Monooxygenase</keyword>
<dbReference type="InterPro" id="IPR050121">
    <property type="entry name" value="Cytochrome_P450_monoxygenase"/>
</dbReference>
<gene>
    <name evidence="5" type="ORF">GCM10009789_47550</name>
</gene>
<dbReference type="PRINTS" id="PR00463">
    <property type="entry name" value="EP450I"/>
</dbReference>
<dbReference type="EMBL" id="BAAAOS010000033">
    <property type="protein sequence ID" value="GAA1588513.1"/>
    <property type="molecule type" value="Genomic_DNA"/>
</dbReference>
<keyword evidence="3" id="KW-0560">Oxidoreductase</keyword>
<dbReference type="SUPFAM" id="SSF48264">
    <property type="entry name" value="Cytochrome P450"/>
    <property type="match status" value="1"/>
</dbReference>
<reference evidence="5 6" key="1">
    <citation type="journal article" date="2019" name="Int. J. Syst. Evol. Microbiol.">
        <title>The Global Catalogue of Microorganisms (GCM) 10K type strain sequencing project: providing services to taxonomists for standard genome sequencing and annotation.</title>
        <authorList>
            <consortium name="The Broad Institute Genomics Platform"/>
            <consortium name="The Broad Institute Genome Sequencing Center for Infectious Disease"/>
            <person name="Wu L."/>
            <person name="Ma J."/>
        </authorList>
    </citation>
    <scope>NUCLEOTIDE SEQUENCE [LARGE SCALE GENOMIC DNA]</scope>
    <source>
        <strain evidence="5 6">JCM 14969</strain>
    </source>
</reference>
<evidence type="ECO:0000313" key="6">
    <source>
        <dbReference type="Proteomes" id="UP001500393"/>
    </source>
</evidence>
<proteinExistence type="inferred from homology"/>
<dbReference type="PANTHER" id="PTHR24305">
    <property type="entry name" value="CYTOCHROME P450"/>
    <property type="match status" value="1"/>
</dbReference>
<comment type="cofactor">
    <cofactor evidence="1">
        <name>heme</name>
        <dbReference type="ChEBI" id="CHEBI:30413"/>
    </cofactor>
</comment>
<dbReference type="InterPro" id="IPR002401">
    <property type="entry name" value="Cyt_P450_E_grp-I"/>
</dbReference>
<dbReference type="PRINTS" id="PR00385">
    <property type="entry name" value="P450"/>
</dbReference>
<dbReference type="Pfam" id="PF00067">
    <property type="entry name" value="p450"/>
    <property type="match status" value="1"/>
</dbReference>
<dbReference type="PANTHER" id="PTHR24305:SF166">
    <property type="entry name" value="CYTOCHROME P450 12A4, MITOCHONDRIAL-RELATED"/>
    <property type="match status" value="1"/>
</dbReference>